<feature type="region of interest" description="Disordered" evidence="1">
    <location>
        <begin position="82"/>
        <end position="104"/>
    </location>
</feature>
<protein>
    <submittedName>
        <fullName evidence="2">Uncharacterized protein</fullName>
    </submittedName>
</protein>
<accession>U4LGG3</accession>
<proteinExistence type="predicted"/>
<gene>
    <name evidence="2" type="ORF">PCON_09669</name>
</gene>
<evidence type="ECO:0000313" key="3">
    <source>
        <dbReference type="Proteomes" id="UP000018144"/>
    </source>
</evidence>
<dbReference type="Proteomes" id="UP000018144">
    <property type="component" value="Unassembled WGS sequence"/>
</dbReference>
<feature type="compositionally biased region" description="Basic and acidic residues" evidence="1">
    <location>
        <begin position="82"/>
        <end position="94"/>
    </location>
</feature>
<evidence type="ECO:0000256" key="1">
    <source>
        <dbReference type="SAM" id="MobiDB-lite"/>
    </source>
</evidence>
<dbReference type="AlphaFoldDB" id="U4LGG3"/>
<keyword evidence="3" id="KW-1185">Reference proteome</keyword>
<sequence length="104" mass="11750">MDFIESPSGKSNYGSNLVLIRLDDSQSAWKNVGRVKLILYAIEPDEATGLLSNHTSSFSKDSTRNIQFGMMSIVKGIRDKYAEDDRNHGKEASQKHHRFSFQVT</sequence>
<reference evidence="2 3" key="1">
    <citation type="journal article" date="2013" name="PLoS Genet.">
        <title>The genome and development-dependent transcriptomes of Pyronema confluens: a window into fungal evolution.</title>
        <authorList>
            <person name="Traeger S."/>
            <person name="Altegoer F."/>
            <person name="Freitag M."/>
            <person name="Gabaldon T."/>
            <person name="Kempken F."/>
            <person name="Kumar A."/>
            <person name="Marcet-Houben M."/>
            <person name="Poggeler S."/>
            <person name="Stajich J.E."/>
            <person name="Nowrousian M."/>
        </authorList>
    </citation>
    <scope>NUCLEOTIDE SEQUENCE [LARGE SCALE GENOMIC DNA]</scope>
    <source>
        <strain evidence="3">CBS 100304</strain>
        <tissue evidence="2">Vegetative mycelium</tissue>
    </source>
</reference>
<name>U4LGG3_PYROM</name>
<dbReference type="EMBL" id="HF935505">
    <property type="protein sequence ID" value="CCX30993.1"/>
    <property type="molecule type" value="Genomic_DNA"/>
</dbReference>
<organism evidence="2 3">
    <name type="scientific">Pyronema omphalodes (strain CBS 100304)</name>
    <name type="common">Pyronema confluens</name>
    <dbReference type="NCBI Taxonomy" id="1076935"/>
    <lineage>
        <taxon>Eukaryota</taxon>
        <taxon>Fungi</taxon>
        <taxon>Dikarya</taxon>
        <taxon>Ascomycota</taxon>
        <taxon>Pezizomycotina</taxon>
        <taxon>Pezizomycetes</taxon>
        <taxon>Pezizales</taxon>
        <taxon>Pyronemataceae</taxon>
        <taxon>Pyronema</taxon>
    </lineage>
</organism>
<feature type="compositionally biased region" description="Basic residues" evidence="1">
    <location>
        <begin position="95"/>
        <end position="104"/>
    </location>
</feature>
<evidence type="ECO:0000313" key="2">
    <source>
        <dbReference type="EMBL" id="CCX30993.1"/>
    </source>
</evidence>